<feature type="region of interest" description="Disordered" evidence="1">
    <location>
        <begin position="353"/>
        <end position="422"/>
    </location>
</feature>
<dbReference type="RefSeq" id="WP_141134562.1">
    <property type="nucleotide sequence ID" value="NZ_FZNW01000003.1"/>
</dbReference>
<reference evidence="2 3" key="1">
    <citation type="submission" date="2017-06" db="EMBL/GenBank/DDBJ databases">
        <authorList>
            <person name="Kim H.J."/>
            <person name="Triplett B.A."/>
        </authorList>
    </citation>
    <scope>NUCLEOTIDE SEQUENCE [LARGE SCALE GENOMIC DNA]</scope>
    <source>
        <strain evidence="2 3">DSM 45207</strain>
    </source>
</reference>
<dbReference type="Gene3D" id="1.20.1260.20">
    <property type="entry name" value="PPE superfamily"/>
    <property type="match status" value="1"/>
</dbReference>
<evidence type="ECO:0000313" key="2">
    <source>
        <dbReference type="EMBL" id="SNR36098.1"/>
    </source>
</evidence>
<feature type="compositionally biased region" description="Low complexity" evidence="1">
    <location>
        <begin position="193"/>
        <end position="221"/>
    </location>
</feature>
<proteinExistence type="predicted"/>
<dbReference type="AlphaFoldDB" id="A0A238VPG1"/>
<evidence type="ECO:0000313" key="3">
    <source>
        <dbReference type="Proteomes" id="UP000198348"/>
    </source>
</evidence>
<protein>
    <recommendedName>
        <fullName evidence="4">PPE family protein</fullName>
    </recommendedName>
</protein>
<keyword evidence="3" id="KW-1185">Reference proteome</keyword>
<feature type="compositionally biased region" description="Basic and acidic residues" evidence="1">
    <location>
        <begin position="108"/>
        <end position="119"/>
    </location>
</feature>
<feature type="compositionally biased region" description="Basic and acidic residues" evidence="1">
    <location>
        <begin position="391"/>
        <end position="400"/>
    </location>
</feature>
<dbReference type="EMBL" id="FZNW01000003">
    <property type="protein sequence ID" value="SNR36098.1"/>
    <property type="molecule type" value="Genomic_DNA"/>
</dbReference>
<sequence length="435" mass="42798">MTYGMIPGEVCYSGHELYDKMHAKPAPTSTLDAACDAAQKLRNQHRDISIRLSALRMAMDEAWQGEASQTAKAEMKRFEEYSAQVSENLEPSTMNFQAQSNAFIEDRDRMEKTSDKPPEGDSFSFLPGRESEDEKRAEWNAVAQRNVEIYQGYTNTTQANTTQLVTEYPKPTFNSSDAEFSRSGSAIGGGAGTAPTASGGAGTTVPAGAAPAGSGGSTTAPGVGGTGAAGAGGAGSGGAAAGGSGTGAGGRQGGVRLPDGSIRYPDGTIRRPDGSLVRPDGTVIPPSGTSASGLGAGRAAGDFGPTGSGAGGAGGMAAGGMVAGGMAGAGGAAGGGPGGAGAYSGQGQFGPTGSGGAAGAAGGQAGAGGARPMGGGMMGAGGGRGGQGGGDEEHERKFVQDEQLDSGLPVMRDEHGEKEYDPVTGMVIIDGVIGE</sequence>
<organism evidence="2 3">
    <name type="scientific">Haloechinothrix alba</name>
    <dbReference type="NCBI Taxonomy" id="664784"/>
    <lineage>
        <taxon>Bacteria</taxon>
        <taxon>Bacillati</taxon>
        <taxon>Actinomycetota</taxon>
        <taxon>Actinomycetes</taxon>
        <taxon>Pseudonocardiales</taxon>
        <taxon>Pseudonocardiaceae</taxon>
        <taxon>Haloechinothrix</taxon>
    </lineage>
</organism>
<feature type="compositionally biased region" description="Gly residues" evidence="1">
    <location>
        <begin position="353"/>
        <end position="389"/>
    </location>
</feature>
<evidence type="ECO:0000256" key="1">
    <source>
        <dbReference type="SAM" id="MobiDB-lite"/>
    </source>
</evidence>
<feature type="compositionally biased region" description="Basic and acidic residues" evidence="1">
    <location>
        <begin position="411"/>
        <end position="421"/>
    </location>
</feature>
<gene>
    <name evidence="2" type="ORF">SAMN06265360_103193</name>
</gene>
<feature type="compositionally biased region" description="Gly residues" evidence="1">
    <location>
        <begin position="222"/>
        <end position="253"/>
    </location>
</feature>
<feature type="region of interest" description="Disordered" evidence="1">
    <location>
        <begin position="108"/>
        <end position="137"/>
    </location>
</feature>
<accession>A0A238VPG1</accession>
<feature type="region of interest" description="Disordered" evidence="1">
    <location>
        <begin position="168"/>
        <end position="300"/>
    </location>
</feature>
<dbReference type="InterPro" id="IPR038332">
    <property type="entry name" value="PPE_sf"/>
</dbReference>
<dbReference type="OrthoDB" id="3638056at2"/>
<name>A0A238VPG1_9PSEU</name>
<dbReference type="Proteomes" id="UP000198348">
    <property type="component" value="Unassembled WGS sequence"/>
</dbReference>
<evidence type="ECO:0008006" key="4">
    <source>
        <dbReference type="Google" id="ProtNLM"/>
    </source>
</evidence>